<dbReference type="Gene3D" id="2.60.40.1180">
    <property type="entry name" value="Golgi alpha-mannosidase II"/>
    <property type="match status" value="2"/>
</dbReference>
<dbReference type="AlphaFoldDB" id="A0A2V3W4M1"/>
<dbReference type="InterPro" id="IPR011013">
    <property type="entry name" value="Gal_mutarotase_sf_dom"/>
</dbReference>
<dbReference type="Proteomes" id="UP000247978">
    <property type="component" value="Unassembled WGS sequence"/>
</dbReference>
<dbReference type="GO" id="GO:0004553">
    <property type="term" value="F:hydrolase activity, hydrolyzing O-glycosyl compounds"/>
    <property type="evidence" value="ECO:0007669"/>
    <property type="project" value="InterPro"/>
</dbReference>
<dbReference type="InterPro" id="IPR030458">
    <property type="entry name" value="Glyco_hydro_31_AS"/>
</dbReference>
<name>A0A2V3W4M1_9BACI</name>
<dbReference type="Gene3D" id="3.20.20.80">
    <property type="entry name" value="Glycosidases"/>
    <property type="match status" value="2"/>
</dbReference>
<dbReference type="CDD" id="cd14752">
    <property type="entry name" value="GH31_N"/>
    <property type="match status" value="1"/>
</dbReference>
<organism evidence="9 10">
    <name type="scientific">Pseudogracilibacillus auburnensis</name>
    <dbReference type="NCBI Taxonomy" id="1494959"/>
    <lineage>
        <taxon>Bacteria</taxon>
        <taxon>Bacillati</taxon>
        <taxon>Bacillota</taxon>
        <taxon>Bacilli</taxon>
        <taxon>Bacillales</taxon>
        <taxon>Bacillaceae</taxon>
        <taxon>Pseudogracilibacillus</taxon>
    </lineage>
</organism>
<dbReference type="PANTHER" id="PTHR22762:SF166">
    <property type="entry name" value="ALPHA-GLUCOSIDASE"/>
    <property type="match status" value="1"/>
</dbReference>
<evidence type="ECO:0000259" key="7">
    <source>
        <dbReference type="Pfam" id="PF17137"/>
    </source>
</evidence>
<protein>
    <submittedName>
        <fullName evidence="9">Alpha-glucosidase</fullName>
    </submittedName>
</protein>
<reference evidence="9 10" key="1">
    <citation type="submission" date="2018-05" db="EMBL/GenBank/DDBJ databases">
        <title>Genomic Encyclopedia of Type Strains, Phase IV (KMG-IV): sequencing the most valuable type-strain genomes for metagenomic binning, comparative biology and taxonomic classification.</title>
        <authorList>
            <person name="Goeker M."/>
        </authorList>
    </citation>
    <scope>NUCLEOTIDE SEQUENCE [LARGE SCALE GENOMIC DNA]</scope>
    <source>
        <strain evidence="9 10">DSM 28556</strain>
    </source>
</reference>
<dbReference type="InterPro" id="IPR000322">
    <property type="entry name" value="Glyco_hydro_31_TIM"/>
</dbReference>
<dbReference type="InterPro" id="IPR013780">
    <property type="entry name" value="Glyco_hydro_b"/>
</dbReference>
<evidence type="ECO:0000313" key="9">
    <source>
        <dbReference type="EMBL" id="PXW88124.1"/>
    </source>
</evidence>
<evidence type="ECO:0000256" key="1">
    <source>
        <dbReference type="ARBA" id="ARBA00007806"/>
    </source>
</evidence>
<keyword evidence="2 4" id="KW-0378">Hydrolase</keyword>
<dbReference type="Pfam" id="PF17137">
    <property type="entry name" value="DUF5110"/>
    <property type="match status" value="1"/>
</dbReference>
<dbReference type="GO" id="GO:0005975">
    <property type="term" value="P:carbohydrate metabolic process"/>
    <property type="evidence" value="ECO:0007669"/>
    <property type="project" value="InterPro"/>
</dbReference>
<evidence type="ECO:0000313" key="10">
    <source>
        <dbReference type="Proteomes" id="UP000247978"/>
    </source>
</evidence>
<proteinExistence type="inferred from homology"/>
<sequence length="779" mass="89907">MLQDTSFAIHPGKEKQNQKALIYQDVGKVKQYKRTGNGFLFICENAQVAILFYTNSIVRIVMNPKGEPQLDKSKVVVANPEQLLIKEQIINDTIMLKTNRIKLHVQKAPFRLKVTDRRGRNLLVEGARGMAFRENGEVAVWKEMDKDDHFYGFGEKTGHLNKRGERYEMWNTDVYAPHNPETDPLYESIPYFMTLRQGKAHGVFFDNTFRTVFDLKKSDSYYTFSAEGGQLDYYILAGPEPKAVIEQYTYLTGKMPLPPKWAIGYHQSRYSYETEKEVRQLATTFIEKDIPLDVIHLDIHYMDGYRVFTFDHDKFPNPEQLIKELHDMGIRVVPIVDPGVKKDVEYKTYREGVLKDLFCKYIEGEIFYGDVWPGTSAFPDFTDQKVRKWWGEQHTFYTDIGIEGIWNDMNEPAVFNETKTMDVTVMHRNDGEQTTHRELHNVYGFLMGKATYEGLKEQLNGKRPFLLTRAGFAGVQRYAAVWTGDNRSFWEHLQMSLPMVMNLGLSGIPFTGPDVGGFAHDTNGELIVRWTQVGAFTPYFRNHSAIGTVYQEPWQFGGKHEEIMRKYIQMRYIWMPQIYSLFHEASTKGLPVMRPLLLEFPNDKKTYNLNDQFMIGDNVMIAPILAPSVTDRAVYMPKGEWVEIETGKTYAGEQTHLIHAELDVLPIFVKRGTAIMQTEWMSNVKKSPENMSMHVFAGALNESYRFIFYDDDGETFAYENGAYLKLELEVTCSEHGVEVTVVNEQGEYDPLYKEIKLNVIGLARNQKVKINGASRINIV</sequence>
<dbReference type="Pfam" id="PF13802">
    <property type="entry name" value="Gal_mutarotas_2"/>
    <property type="match status" value="1"/>
</dbReference>
<dbReference type="RefSeq" id="WP_110394931.1">
    <property type="nucleotide sequence ID" value="NZ_JBHUHB010000001.1"/>
</dbReference>
<dbReference type="InterPro" id="IPR033403">
    <property type="entry name" value="DUF5110"/>
</dbReference>
<dbReference type="EMBL" id="QJJQ01000004">
    <property type="protein sequence ID" value="PXW88124.1"/>
    <property type="molecule type" value="Genomic_DNA"/>
</dbReference>
<evidence type="ECO:0000256" key="2">
    <source>
        <dbReference type="ARBA" id="ARBA00022801"/>
    </source>
</evidence>
<evidence type="ECO:0000256" key="4">
    <source>
        <dbReference type="RuleBase" id="RU361185"/>
    </source>
</evidence>
<dbReference type="InterPro" id="IPR025887">
    <property type="entry name" value="Glyco_hydro_31_N_dom"/>
</dbReference>
<dbReference type="SUPFAM" id="SSF51445">
    <property type="entry name" value="(Trans)glycosidases"/>
    <property type="match status" value="1"/>
</dbReference>
<evidence type="ECO:0000256" key="3">
    <source>
        <dbReference type="ARBA" id="ARBA00023295"/>
    </source>
</evidence>
<dbReference type="InterPro" id="IPR017853">
    <property type="entry name" value="GH"/>
</dbReference>
<comment type="similarity">
    <text evidence="1 4">Belongs to the glycosyl hydrolase 31 family.</text>
</comment>
<dbReference type="InterPro" id="IPR048395">
    <property type="entry name" value="Glyco_hydro_31_C"/>
</dbReference>
<dbReference type="PANTHER" id="PTHR22762">
    <property type="entry name" value="ALPHA-GLUCOSIDASE"/>
    <property type="match status" value="1"/>
</dbReference>
<dbReference type="Pfam" id="PF01055">
    <property type="entry name" value="Glyco_hydro_31_2nd"/>
    <property type="match status" value="1"/>
</dbReference>
<dbReference type="Gene3D" id="2.60.40.1760">
    <property type="entry name" value="glycosyl hydrolase (family 31)"/>
    <property type="match status" value="1"/>
</dbReference>
<accession>A0A2V3W4M1</accession>
<dbReference type="SUPFAM" id="SSF51011">
    <property type="entry name" value="Glycosyl hydrolase domain"/>
    <property type="match status" value="1"/>
</dbReference>
<dbReference type="CDD" id="cd06604">
    <property type="entry name" value="GH31_glucosidase_II_MalA"/>
    <property type="match status" value="1"/>
</dbReference>
<feature type="domain" description="DUF5110" evidence="7">
    <location>
        <begin position="693"/>
        <end position="761"/>
    </location>
</feature>
<feature type="domain" description="Glycoside hydrolase family 31 N-terminal" evidence="6">
    <location>
        <begin position="49"/>
        <end position="214"/>
    </location>
</feature>
<feature type="domain" description="Glycosyl hydrolase family 31 C-terminal" evidence="8">
    <location>
        <begin position="589"/>
        <end position="675"/>
    </location>
</feature>
<keyword evidence="3 4" id="KW-0326">Glycosidase</keyword>
<dbReference type="Pfam" id="PF21365">
    <property type="entry name" value="Glyco_hydro_31_3rd"/>
    <property type="match status" value="1"/>
</dbReference>
<comment type="caution">
    <text evidence="9">The sequence shown here is derived from an EMBL/GenBank/DDBJ whole genome shotgun (WGS) entry which is preliminary data.</text>
</comment>
<evidence type="ECO:0000259" key="5">
    <source>
        <dbReference type="Pfam" id="PF01055"/>
    </source>
</evidence>
<dbReference type="GO" id="GO:0030246">
    <property type="term" value="F:carbohydrate binding"/>
    <property type="evidence" value="ECO:0007669"/>
    <property type="project" value="InterPro"/>
</dbReference>
<dbReference type="OrthoDB" id="176168at2"/>
<dbReference type="PROSITE" id="PS00129">
    <property type="entry name" value="GLYCOSYL_HYDROL_F31_1"/>
    <property type="match status" value="1"/>
</dbReference>
<feature type="domain" description="Glycoside hydrolase family 31 TIM barrel" evidence="5">
    <location>
        <begin position="256"/>
        <end position="581"/>
    </location>
</feature>
<gene>
    <name evidence="9" type="ORF">DFR56_104278</name>
</gene>
<dbReference type="SUPFAM" id="SSF74650">
    <property type="entry name" value="Galactose mutarotase-like"/>
    <property type="match status" value="1"/>
</dbReference>
<keyword evidence="10" id="KW-1185">Reference proteome</keyword>
<evidence type="ECO:0000259" key="8">
    <source>
        <dbReference type="Pfam" id="PF21365"/>
    </source>
</evidence>
<evidence type="ECO:0000259" key="6">
    <source>
        <dbReference type="Pfam" id="PF13802"/>
    </source>
</evidence>